<dbReference type="CDD" id="cd03213">
    <property type="entry name" value="ABCG_EPDR"/>
    <property type="match status" value="1"/>
</dbReference>
<evidence type="ECO:0000256" key="2">
    <source>
        <dbReference type="ARBA" id="ARBA00005814"/>
    </source>
</evidence>
<dbReference type="AlphaFoldDB" id="A0A0K9PEH6"/>
<dbReference type="PANTHER" id="PTHR48042">
    <property type="entry name" value="ABC TRANSPORTER G FAMILY MEMBER 11"/>
    <property type="match status" value="1"/>
</dbReference>
<keyword evidence="5" id="KW-0547">Nucleotide-binding</keyword>
<dbReference type="GO" id="GO:0005524">
    <property type="term" value="F:ATP binding"/>
    <property type="evidence" value="ECO:0007669"/>
    <property type="project" value="UniProtKB-KW"/>
</dbReference>
<dbReference type="Pfam" id="PF01061">
    <property type="entry name" value="ABC2_membrane"/>
    <property type="match status" value="1"/>
</dbReference>
<dbReference type="GO" id="GO:0016887">
    <property type="term" value="F:ATP hydrolysis activity"/>
    <property type="evidence" value="ECO:0007669"/>
    <property type="project" value="InterPro"/>
</dbReference>
<dbReference type="Gene3D" id="3.40.50.300">
    <property type="entry name" value="P-loop containing nucleotide triphosphate hydrolases"/>
    <property type="match status" value="1"/>
</dbReference>
<organism evidence="11 12">
    <name type="scientific">Zostera marina</name>
    <name type="common">Eelgrass</name>
    <dbReference type="NCBI Taxonomy" id="29655"/>
    <lineage>
        <taxon>Eukaryota</taxon>
        <taxon>Viridiplantae</taxon>
        <taxon>Streptophyta</taxon>
        <taxon>Embryophyta</taxon>
        <taxon>Tracheophyta</taxon>
        <taxon>Spermatophyta</taxon>
        <taxon>Magnoliopsida</taxon>
        <taxon>Liliopsida</taxon>
        <taxon>Zosteraceae</taxon>
        <taxon>Zostera</taxon>
    </lineage>
</organism>
<dbReference type="Proteomes" id="UP000036987">
    <property type="component" value="Unassembled WGS sequence"/>
</dbReference>
<dbReference type="PANTHER" id="PTHR48042:SF18">
    <property type="entry name" value="ABC TRANSPORTER G FAMILY MEMBER 12"/>
    <property type="match status" value="1"/>
</dbReference>
<gene>
    <name evidence="11" type="ORF">ZOSMA_291G00190</name>
</gene>
<dbReference type="PROSITE" id="PS50893">
    <property type="entry name" value="ABC_TRANSPORTER_2"/>
    <property type="match status" value="1"/>
</dbReference>
<dbReference type="InterPro" id="IPR003439">
    <property type="entry name" value="ABC_transporter-like_ATP-bd"/>
</dbReference>
<dbReference type="GO" id="GO:0005886">
    <property type="term" value="C:plasma membrane"/>
    <property type="evidence" value="ECO:0000318"/>
    <property type="project" value="GO_Central"/>
</dbReference>
<evidence type="ECO:0000256" key="1">
    <source>
        <dbReference type="ARBA" id="ARBA00004141"/>
    </source>
</evidence>
<feature type="transmembrane region" description="Helical" evidence="9">
    <location>
        <begin position="398"/>
        <end position="419"/>
    </location>
</feature>
<dbReference type="InterPro" id="IPR017871">
    <property type="entry name" value="ABC_transporter-like_CS"/>
</dbReference>
<dbReference type="Pfam" id="PF00005">
    <property type="entry name" value="ABC_tran"/>
    <property type="match status" value="1"/>
</dbReference>
<dbReference type="InterPro" id="IPR027417">
    <property type="entry name" value="P-loop_NTPase"/>
</dbReference>
<evidence type="ECO:0000259" key="10">
    <source>
        <dbReference type="PROSITE" id="PS50893"/>
    </source>
</evidence>
<evidence type="ECO:0000256" key="3">
    <source>
        <dbReference type="ARBA" id="ARBA00022448"/>
    </source>
</evidence>
<sequence length="663" mass="74479">MERREAKSDSVYLAWEHLTVLLPRRPSRQLLKNLNGYASPGRVLALMGPSGSGKSLLLDSLAGRLASDLSMEGTILLNGARQGRRLGAGVVAYVTQENTLLGTMTVRETLDYSGRLRFPSEMARMEVKDAVERTIEQMGLTECADKCVGNWHMRGISGGERKRLCIALEILTQPSILFLDEPTTGLDTASAYIVAMTMRMMATEWKTTIVTSIHQPNGDVFSLFDDLCLLSTGQLVFFGDAHKAKEVCIIVYTFTFIARRCLFSEVHFVSFFQLFQLAGFPCPVRSNPSDHFLRCINTDFDKVHEKIRGSKRFQTPTAQNTCCDPLTYIETSKIKDRIIDCYNNSEHAVATENKIVQISKTEWDGDGFSKGGSANWWRQVETLTNRSFTNMWRDFGYYWIRIIVYIMVSLCLGSLFFNLGTDYDDIQARAACVGFIFAFMSMMSIGGLPSFIEEMKVFTRERVSGYYGIVVFVLSNLFASIPFLSSISLCSAAIIYNMVGLSTGLSHLLFFTLNLFGSLAVIESIMMIVASFVPNFLMGIGVGIGLLGIVILSGGYLRLLSDLPKVIWRYPISYMSFLSWALQGQYKNDMLGLEFGSIITGGPTLSGDKVIQRVYGFSLDHSKWFDLTMIFVLLISYKFIFFFILKSQERRLFASIHHFFSKG</sequence>
<keyword evidence="6" id="KW-0067">ATP-binding</keyword>
<comment type="subcellular location">
    <subcellularLocation>
        <location evidence="1">Membrane</location>
        <topology evidence="1">Multi-pass membrane protein</topology>
    </subcellularLocation>
</comment>
<evidence type="ECO:0000313" key="11">
    <source>
        <dbReference type="EMBL" id="KMZ66627.1"/>
    </source>
</evidence>
<keyword evidence="3" id="KW-0813">Transport</keyword>
<dbReference type="SMART" id="SM00382">
    <property type="entry name" value="AAA"/>
    <property type="match status" value="1"/>
</dbReference>
<dbReference type="GO" id="GO:0055085">
    <property type="term" value="P:transmembrane transport"/>
    <property type="evidence" value="ECO:0000318"/>
    <property type="project" value="GO_Central"/>
</dbReference>
<protein>
    <submittedName>
        <fullName evidence="11">ABC transporter G family member</fullName>
    </submittedName>
</protein>
<evidence type="ECO:0000256" key="5">
    <source>
        <dbReference type="ARBA" id="ARBA00022741"/>
    </source>
</evidence>
<dbReference type="GO" id="GO:0140359">
    <property type="term" value="F:ABC-type transporter activity"/>
    <property type="evidence" value="ECO:0007669"/>
    <property type="project" value="InterPro"/>
</dbReference>
<dbReference type="STRING" id="29655.A0A0K9PEH6"/>
<dbReference type="OMA" id="KECRINR"/>
<evidence type="ECO:0000256" key="4">
    <source>
        <dbReference type="ARBA" id="ARBA00022692"/>
    </source>
</evidence>
<dbReference type="InterPro" id="IPR003593">
    <property type="entry name" value="AAA+_ATPase"/>
</dbReference>
<feature type="domain" description="ABC transporter" evidence="10">
    <location>
        <begin position="6"/>
        <end position="257"/>
    </location>
</feature>
<accession>A0A0K9PEH6</accession>
<feature type="transmembrane region" description="Helical" evidence="9">
    <location>
        <begin position="536"/>
        <end position="559"/>
    </location>
</feature>
<dbReference type="GO" id="GO:0022857">
    <property type="term" value="F:transmembrane transporter activity"/>
    <property type="evidence" value="ECO:0000318"/>
    <property type="project" value="GO_Central"/>
</dbReference>
<keyword evidence="8 9" id="KW-0472">Membrane</keyword>
<evidence type="ECO:0000313" key="12">
    <source>
        <dbReference type="Proteomes" id="UP000036987"/>
    </source>
</evidence>
<evidence type="ECO:0000256" key="6">
    <source>
        <dbReference type="ARBA" id="ARBA00022840"/>
    </source>
</evidence>
<evidence type="ECO:0000256" key="9">
    <source>
        <dbReference type="SAM" id="Phobius"/>
    </source>
</evidence>
<keyword evidence="4 9" id="KW-0812">Transmembrane</keyword>
<feature type="transmembrane region" description="Helical" evidence="9">
    <location>
        <begin position="464"/>
        <end position="496"/>
    </location>
</feature>
<proteinExistence type="inferred from homology"/>
<dbReference type="OrthoDB" id="66620at2759"/>
<dbReference type="PROSITE" id="PS00211">
    <property type="entry name" value="ABC_TRANSPORTER_1"/>
    <property type="match status" value="1"/>
</dbReference>
<feature type="transmembrane region" description="Helical" evidence="9">
    <location>
        <begin position="431"/>
        <end position="452"/>
    </location>
</feature>
<dbReference type="InterPro" id="IPR052215">
    <property type="entry name" value="Plant_ABCG"/>
</dbReference>
<comment type="caution">
    <text evidence="11">The sequence shown here is derived from an EMBL/GenBank/DDBJ whole genome shotgun (WGS) entry which is preliminary data.</text>
</comment>
<name>A0A0K9PEH6_ZOSMR</name>
<feature type="transmembrane region" description="Helical" evidence="9">
    <location>
        <begin position="566"/>
        <end position="583"/>
    </location>
</feature>
<keyword evidence="12" id="KW-1185">Reference proteome</keyword>
<dbReference type="EMBL" id="LFYR01000962">
    <property type="protein sequence ID" value="KMZ66627.1"/>
    <property type="molecule type" value="Genomic_DNA"/>
</dbReference>
<feature type="transmembrane region" description="Helical" evidence="9">
    <location>
        <begin position="508"/>
        <end position="530"/>
    </location>
</feature>
<evidence type="ECO:0000256" key="8">
    <source>
        <dbReference type="ARBA" id="ARBA00023136"/>
    </source>
</evidence>
<comment type="similarity">
    <text evidence="2">Belongs to the ABC transporter superfamily. ABCG family. Eye pigment precursor importer (TC 3.A.1.204) subfamily.</text>
</comment>
<evidence type="ECO:0000256" key="7">
    <source>
        <dbReference type="ARBA" id="ARBA00022989"/>
    </source>
</evidence>
<keyword evidence="7 9" id="KW-1133">Transmembrane helix</keyword>
<dbReference type="InterPro" id="IPR013525">
    <property type="entry name" value="ABC2_TM"/>
</dbReference>
<dbReference type="SUPFAM" id="SSF52540">
    <property type="entry name" value="P-loop containing nucleoside triphosphate hydrolases"/>
    <property type="match status" value="1"/>
</dbReference>
<reference evidence="12" key="1">
    <citation type="journal article" date="2016" name="Nature">
        <title>The genome of the seagrass Zostera marina reveals angiosperm adaptation to the sea.</title>
        <authorList>
            <person name="Olsen J.L."/>
            <person name="Rouze P."/>
            <person name="Verhelst B."/>
            <person name="Lin Y.-C."/>
            <person name="Bayer T."/>
            <person name="Collen J."/>
            <person name="Dattolo E."/>
            <person name="De Paoli E."/>
            <person name="Dittami S."/>
            <person name="Maumus F."/>
            <person name="Michel G."/>
            <person name="Kersting A."/>
            <person name="Lauritano C."/>
            <person name="Lohaus R."/>
            <person name="Toepel M."/>
            <person name="Tonon T."/>
            <person name="Vanneste K."/>
            <person name="Amirebrahimi M."/>
            <person name="Brakel J."/>
            <person name="Bostroem C."/>
            <person name="Chovatia M."/>
            <person name="Grimwood J."/>
            <person name="Jenkins J.W."/>
            <person name="Jueterbock A."/>
            <person name="Mraz A."/>
            <person name="Stam W.T."/>
            <person name="Tice H."/>
            <person name="Bornberg-Bauer E."/>
            <person name="Green P.J."/>
            <person name="Pearson G.A."/>
            <person name="Procaccini G."/>
            <person name="Duarte C.M."/>
            <person name="Schmutz J."/>
            <person name="Reusch T.B.H."/>
            <person name="Van de Peer Y."/>
        </authorList>
    </citation>
    <scope>NUCLEOTIDE SEQUENCE [LARGE SCALE GENOMIC DNA]</scope>
    <source>
        <strain evidence="12">cv. Finnish</strain>
    </source>
</reference>
<feature type="transmembrane region" description="Helical" evidence="9">
    <location>
        <begin position="624"/>
        <end position="645"/>
    </location>
</feature>